<dbReference type="GO" id="GO:0032259">
    <property type="term" value="P:methylation"/>
    <property type="evidence" value="ECO:0007669"/>
    <property type="project" value="UniProtKB-KW"/>
</dbReference>
<dbReference type="Gene3D" id="3.40.50.150">
    <property type="entry name" value="Vaccinia Virus protein VP39"/>
    <property type="match status" value="1"/>
</dbReference>
<dbReference type="Pfam" id="PF00891">
    <property type="entry name" value="Methyltransf_2"/>
    <property type="match status" value="1"/>
</dbReference>
<dbReference type="AlphaFoldDB" id="A0A238XD55"/>
<organism evidence="8 9">
    <name type="scientific">Actinomadura mexicana</name>
    <dbReference type="NCBI Taxonomy" id="134959"/>
    <lineage>
        <taxon>Bacteria</taxon>
        <taxon>Bacillati</taxon>
        <taxon>Actinomycetota</taxon>
        <taxon>Actinomycetes</taxon>
        <taxon>Streptosporangiales</taxon>
        <taxon>Thermomonosporaceae</taxon>
        <taxon>Actinomadura</taxon>
    </lineage>
</organism>
<dbReference type="InterPro" id="IPR036388">
    <property type="entry name" value="WH-like_DNA-bd_sf"/>
</dbReference>
<accession>A0A238XD55</accession>
<dbReference type="PIRSF" id="PIRSF005739">
    <property type="entry name" value="O-mtase"/>
    <property type="match status" value="1"/>
</dbReference>
<protein>
    <submittedName>
        <fullName evidence="8">Dimerisation domain-containing protein</fullName>
    </submittedName>
</protein>
<dbReference type="PROSITE" id="PS51683">
    <property type="entry name" value="SAM_OMT_II"/>
    <property type="match status" value="1"/>
</dbReference>
<evidence type="ECO:0000313" key="8">
    <source>
        <dbReference type="EMBL" id="SNR56582.1"/>
    </source>
</evidence>
<dbReference type="InterPro" id="IPR029063">
    <property type="entry name" value="SAM-dependent_MTases_sf"/>
</dbReference>
<evidence type="ECO:0000259" key="7">
    <source>
        <dbReference type="Pfam" id="PF08100"/>
    </source>
</evidence>
<evidence type="ECO:0000256" key="2">
    <source>
        <dbReference type="ARBA" id="ARBA00022679"/>
    </source>
</evidence>
<evidence type="ECO:0000313" key="9">
    <source>
        <dbReference type="Proteomes" id="UP000198420"/>
    </source>
</evidence>
<evidence type="ECO:0000256" key="4">
    <source>
        <dbReference type="PIRSR" id="PIRSR005739-1"/>
    </source>
</evidence>
<dbReference type="EMBL" id="FZNP01000004">
    <property type="protein sequence ID" value="SNR56582.1"/>
    <property type="molecule type" value="Genomic_DNA"/>
</dbReference>
<dbReference type="Proteomes" id="UP000198420">
    <property type="component" value="Unassembled WGS sequence"/>
</dbReference>
<keyword evidence="3" id="KW-0949">S-adenosyl-L-methionine</keyword>
<dbReference type="InterPro" id="IPR001077">
    <property type="entry name" value="COMT_C"/>
</dbReference>
<dbReference type="FunFam" id="1.10.10.10:FF:000358">
    <property type="entry name" value="Acetylserotonin O-methyltransferase"/>
    <property type="match status" value="1"/>
</dbReference>
<dbReference type="InterPro" id="IPR016461">
    <property type="entry name" value="COMT-like"/>
</dbReference>
<dbReference type="SUPFAM" id="SSF53335">
    <property type="entry name" value="S-adenosyl-L-methionine-dependent methyltransferases"/>
    <property type="match status" value="1"/>
</dbReference>
<dbReference type="CDD" id="cd02440">
    <property type="entry name" value="AdoMet_MTases"/>
    <property type="match status" value="1"/>
</dbReference>
<evidence type="ECO:0000256" key="1">
    <source>
        <dbReference type="ARBA" id="ARBA00022603"/>
    </source>
</evidence>
<feature type="active site" description="Proton acceptor" evidence="4">
    <location>
        <position position="251"/>
    </location>
</feature>
<dbReference type="GO" id="GO:0008171">
    <property type="term" value="F:O-methyltransferase activity"/>
    <property type="evidence" value="ECO:0007669"/>
    <property type="project" value="InterPro"/>
</dbReference>
<dbReference type="InterPro" id="IPR012967">
    <property type="entry name" value="COMT_dimerisation"/>
</dbReference>
<dbReference type="InterPro" id="IPR036390">
    <property type="entry name" value="WH_DNA-bd_sf"/>
</dbReference>
<evidence type="ECO:0000256" key="5">
    <source>
        <dbReference type="SAM" id="MobiDB-lite"/>
    </source>
</evidence>
<proteinExistence type="predicted"/>
<keyword evidence="1" id="KW-0489">Methyltransferase</keyword>
<evidence type="ECO:0000259" key="6">
    <source>
        <dbReference type="Pfam" id="PF00891"/>
    </source>
</evidence>
<feature type="domain" description="O-methyltransferase C-terminal" evidence="6">
    <location>
        <begin position="114"/>
        <end position="323"/>
    </location>
</feature>
<keyword evidence="9" id="KW-1185">Reference proteome</keyword>
<sequence>MTVETTPPGSIKDLMEICTGFWAFKAIVSAQELGLFDLLHETGAQPISDLARRLDVQERPAETLATALASLGLLKVGGGRYGNSPLAETYLVKGGRYYFGGWIAHLDQRNYPGWAHLTEAIRANRPMGWQSGRQEETPFDIVDPELTSQFQDAMHSLSRQSAASAVQRIDLSSARTLLDVGGGTGAWAIELAAANPQLAISIYDLPPVCELARARIEAEGLSDRIGTVGGDFRVQELPSGYDTVLLSMILHDWRPDECRRLLRACHRALVPGGRAIISELLVHDDKSGPADAALMSLNMLVATRGRNYTAAEYGAWLREAGFEAPEVRPIDAPSCNGLVMARKQAPSGGPPAGRHAVDTPVS</sequence>
<evidence type="ECO:0000256" key="3">
    <source>
        <dbReference type="ARBA" id="ARBA00022691"/>
    </source>
</evidence>
<dbReference type="SUPFAM" id="SSF46785">
    <property type="entry name" value="Winged helix' DNA-binding domain"/>
    <property type="match status" value="1"/>
</dbReference>
<reference evidence="9" key="1">
    <citation type="submission" date="2017-06" db="EMBL/GenBank/DDBJ databases">
        <authorList>
            <person name="Varghese N."/>
            <person name="Submissions S."/>
        </authorList>
    </citation>
    <scope>NUCLEOTIDE SEQUENCE [LARGE SCALE GENOMIC DNA]</scope>
    <source>
        <strain evidence="9">DSM 44485</strain>
    </source>
</reference>
<dbReference type="PANTHER" id="PTHR43712:SF2">
    <property type="entry name" value="O-METHYLTRANSFERASE CICE"/>
    <property type="match status" value="1"/>
</dbReference>
<gene>
    <name evidence="8" type="ORF">SAMN06265355_104197</name>
</gene>
<dbReference type="Pfam" id="PF08100">
    <property type="entry name" value="Dimerisation"/>
    <property type="match status" value="1"/>
</dbReference>
<keyword evidence="2" id="KW-0808">Transferase</keyword>
<dbReference type="GO" id="GO:0046983">
    <property type="term" value="F:protein dimerization activity"/>
    <property type="evidence" value="ECO:0007669"/>
    <property type="project" value="InterPro"/>
</dbReference>
<feature type="domain" description="O-methyltransferase dimerisation" evidence="7">
    <location>
        <begin position="15"/>
        <end position="92"/>
    </location>
</feature>
<dbReference type="Gene3D" id="1.10.10.10">
    <property type="entry name" value="Winged helix-like DNA-binding domain superfamily/Winged helix DNA-binding domain"/>
    <property type="match status" value="1"/>
</dbReference>
<feature type="region of interest" description="Disordered" evidence="5">
    <location>
        <begin position="342"/>
        <end position="362"/>
    </location>
</feature>
<dbReference type="PANTHER" id="PTHR43712">
    <property type="entry name" value="PUTATIVE (AFU_ORTHOLOGUE AFUA_4G14580)-RELATED"/>
    <property type="match status" value="1"/>
</dbReference>
<name>A0A238XD55_9ACTN</name>